<protein>
    <submittedName>
        <fullName evidence="1">Uncharacterized protein</fullName>
    </submittedName>
</protein>
<accession>A0ACC1RRN6</accession>
<keyword evidence="2" id="KW-1185">Reference proteome</keyword>
<gene>
    <name evidence="1" type="ORF">NM688_g8544</name>
</gene>
<dbReference type="Proteomes" id="UP001148662">
    <property type="component" value="Unassembled WGS sequence"/>
</dbReference>
<organism evidence="1 2">
    <name type="scientific">Phlebia brevispora</name>
    <dbReference type="NCBI Taxonomy" id="194682"/>
    <lineage>
        <taxon>Eukaryota</taxon>
        <taxon>Fungi</taxon>
        <taxon>Dikarya</taxon>
        <taxon>Basidiomycota</taxon>
        <taxon>Agaricomycotina</taxon>
        <taxon>Agaricomycetes</taxon>
        <taxon>Polyporales</taxon>
        <taxon>Meruliaceae</taxon>
        <taxon>Phlebia</taxon>
    </lineage>
</organism>
<evidence type="ECO:0000313" key="2">
    <source>
        <dbReference type="Proteomes" id="UP001148662"/>
    </source>
</evidence>
<sequence>MSTQEPCPDRFDCSDTEEESPVGEPDQDGNTAKPKAPKHHTPLGLTTGSMLLTDHSRASVHVYVREDLKRSQRVKYNTFVEAIFGLTPQTQTEWMDIIAKEKWHDDTVISEALESFCEASTETARYAPLCTAINRIMEMAHGRLPGVPDTYPIADICVKRNDPLYVRPIEAHRGLGAKRKPDLLTLRGRHAVNLRSHKASGTPPSEGPPVPAKDTATAETIAPLQRAGTAPTSANTGDSAIDPANPVGGPASAEGRGSSEENRDHDTASSAGRGPRSPPFPLSPARKRRRASAPGVRWVDDIMNWELKGSSNLSPLLASFKEDRNRGAIPSSETRLDEEALSSSAASSPRDDASVASDYDDDSASAGMKRRRRQSDLIDCVRLPEPPSSAKENMDSEEREPYDLRAAAIQTGSYALETLACTFGTRLFCVNILFQNDRLYLWYYDACGFVYTDSISFIEDFERTAALFVGVACATPAQLGALPPVIKPPRLAPYPENWPPENLNGHTIKIPRTVRGPNGKGTRTQDVHLTLQDSVFTQYIVAGRRTFVYTVKTRPNISKGKLIVKLSYQVSRRWKEHELIDKATKAGIGHLPTVHAYGDLWKMSDGVRGVFYKKEKTEYEDRTLRAIIYSKYLPLETLFPTSPESIPVMADQMIDCERFVASMPSCAYYPDISRSP</sequence>
<dbReference type="EMBL" id="JANHOG010002333">
    <property type="protein sequence ID" value="KAJ3524518.1"/>
    <property type="molecule type" value="Genomic_DNA"/>
</dbReference>
<evidence type="ECO:0000313" key="1">
    <source>
        <dbReference type="EMBL" id="KAJ3524518.1"/>
    </source>
</evidence>
<comment type="caution">
    <text evidence="1">The sequence shown here is derived from an EMBL/GenBank/DDBJ whole genome shotgun (WGS) entry which is preliminary data.</text>
</comment>
<reference evidence="1" key="1">
    <citation type="submission" date="2022-07" db="EMBL/GenBank/DDBJ databases">
        <title>Genome Sequence of Phlebia brevispora.</title>
        <authorList>
            <person name="Buettner E."/>
        </authorList>
    </citation>
    <scope>NUCLEOTIDE SEQUENCE</scope>
    <source>
        <strain evidence="1">MPL23</strain>
    </source>
</reference>
<proteinExistence type="predicted"/>
<name>A0ACC1RRN6_9APHY</name>